<dbReference type="InterPro" id="IPR036188">
    <property type="entry name" value="FAD/NAD-bd_sf"/>
</dbReference>
<dbReference type="PANTHER" id="PTHR43747">
    <property type="entry name" value="FAD-BINDING PROTEIN"/>
    <property type="match status" value="1"/>
</dbReference>
<evidence type="ECO:0000313" key="4">
    <source>
        <dbReference type="Proteomes" id="UP000031197"/>
    </source>
</evidence>
<feature type="binding site" evidence="2">
    <location>
        <position position="84"/>
    </location>
    <ligand>
        <name>7-chloro-L-tryptophan</name>
        <dbReference type="ChEBI" id="CHEBI:58713"/>
    </ligand>
</feature>
<dbReference type="InterPro" id="IPR033856">
    <property type="entry name" value="Trp_halogen"/>
</dbReference>
<feature type="binding site" evidence="2">
    <location>
        <position position="348"/>
    </location>
    <ligand>
        <name>FAD</name>
        <dbReference type="ChEBI" id="CHEBI:57692"/>
    </ligand>
</feature>
<evidence type="ECO:0000313" key="3">
    <source>
        <dbReference type="EMBL" id="KHT50738.1"/>
    </source>
</evidence>
<keyword evidence="4" id="KW-1185">Reference proteome</keyword>
<proteinExistence type="predicted"/>
<sequence length="522" mass="58207">MTTATPITHIVVVGGGSAGWLTAGRIAAQHQCAIRKDIKVTLVESPNVPIIGVGEGTWPTMRSTLIALGISETTFIKECDATFKQGAKFAKWTTGEEHDFYYHPLMLPQGFSQTNLGPYWQSVAPELNESFSHAVCVQEAICEAGCAPKSIRHAEFAGTANYAYHLDAGKFTAFLTKHCTEKLGVHHVLADVNRVESSDNGDIKALHTEQGVIVEGDLFVDCTGFKSMLLGEHYKVPFIPCDDVLFIDRALAVHVPYDTPQSPIASHTISTAQDAGWIWDIGLQSRRGVGHVYSSRHQSKDEAYARLDSYVRQTSTLNGIDGINVKDITIQSGHRQHFWQNNCVAVGLAAGFLEPLEASALVLVELSASMIAEQLPANRAVMDIVAKRFNDTFSYRWQRIIDFLKLHYMLSKREDSAFWRDNRDSHSIPDSLKELLALWQYHPPSDKDFTSNNEVFPAASYQYVLYGMGFTSDLATHQQWVNADFAKQQLMQNRKARAMAVEKLPKHRELINKIHQFGLQAV</sequence>
<evidence type="ECO:0000256" key="2">
    <source>
        <dbReference type="PIRSR" id="PIRSR011396-2"/>
    </source>
</evidence>
<dbReference type="Proteomes" id="UP000031197">
    <property type="component" value="Unassembled WGS sequence"/>
</dbReference>
<dbReference type="PIRSF" id="PIRSF011396">
    <property type="entry name" value="Trp_halogenase"/>
    <property type="match status" value="1"/>
</dbReference>
<reference evidence="3 4" key="1">
    <citation type="submission" date="2014-12" db="EMBL/GenBank/DDBJ databases">
        <title>Genome sequencing of Alteromonas marina AD001.</title>
        <authorList>
            <person name="Adrian T.G.S."/>
            <person name="Chan K.G."/>
        </authorList>
    </citation>
    <scope>NUCLEOTIDE SEQUENCE [LARGE SCALE GENOMIC DNA]</scope>
    <source>
        <strain evidence="3 4">AD001</strain>
    </source>
</reference>
<dbReference type="AlphaFoldDB" id="A0A0B3Y5E7"/>
<organism evidence="3 4">
    <name type="scientific">Alteromonas marina</name>
    <dbReference type="NCBI Taxonomy" id="203795"/>
    <lineage>
        <taxon>Bacteria</taxon>
        <taxon>Pseudomonadati</taxon>
        <taxon>Pseudomonadota</taxon>
        <taxon>Gammaproteobacteria</taxon>
        <taxon>Alteromonadales</taxon>
        <taxon>Alteromonadaceae</taxon>
        <taxon>Alteromonas/Salinimonas group</taxon>
        <taxon>Alteromonas</taxon>
    </lineage>
</organism>
<keyword evidence="2" id="KW-0547">Nucleotide-binding</keyword>
<feature type="binding site" evidence="2">
    <location>
        <position position="192"/>
    </location>
    <ligand>
        <name>FAD</name>
        <dbReference type="ChEBI" id="CHEBI:57692"/>
    </ligand>
</feature>
<dbReference type="EMBL" id="JWLW01000023">
    <property type="protein sequence ID" value="KHT50738.1"/>
    <property type="molecule type" value="Genomic_DNA"/>
</dbReference>
<keyword evidence="2" id="KW-0274">FAD</keyword>
<dbReference type="InterPro" id="IPR006905">
    <property type="entry name" value="Flavin_halogenase"/>
</dbReference>
<dbReference type="RefSeq" id="WP_039221586.1">
    <property type="nucleotide sequence ID" value="NZ_JWLW01000023.1"/>
</dbReference>
<feature type="binding site" evidence="2">
    <location>
        <begin position="15"/>
        <end position="18"/>
    </location>
    <ligand>
        <name>FAD</name>
        <dbReference type="ChEBI" id="CHEBI:57692"/>
    </ligand>
</feature>
<dbReference type="SUPFAM" id="SSF51905">
    <property type="entry name" value="FAD/NAD(P)-binding domain"/>
    <property type="match status" value="1"/>
</dbReference>
<dbReference type="Gene3D" id="3.50.50.60">
    <property type="entry name" value="FAD/NAD(P)-binding domain"/>
    <property type="match status" value="1"/>
</dbReference>
<keyword evidence="2" id="KW-0285">Flavoprotein</keyword>
<protein>
    <submittedName>
        <fullName evidence="3">Tryptophan halogenase</fullName>
    </submittedName>
</protein>
<dbReference type="PANTHER" id="PTHR43747:SF4">
    <property type="entry name" value="FLAVIN-DEPENDENT TRYPTOPHAN HALOGENASE"/>
    <property type="match status" value="1"/>
</dbReference>
<dbReference type="InterPro" id="IPR050816">
    <property type="entry name" value="Flavin-dep_Halogenase_NPB"/>
</dbReference>
<gene>
    <name evidence="3" type="ORF">RJ41_13235</name>
</gene>
<comment type="caution">
    <text evidence="3">The sequence shown here is derived from an EMBL/GenBank/DDBJ whole genome shotgun (WGS) entry which is preliminary data.</text>
</comment>
<dbReference type="Pfam" id="PF04820">
    <property type="entry name" value="Trp_halogenase"/>
    <property type="match status" value="1"/>
</dbReference>
<dbReference type="OrthoDB" id="7178350at2"/>
<dbReference type="GO" id="GO:0004497">
    <property type="term" value="F:monooxygenase activity"/>
    <property type="evidence" value="ECO:0007669"/>
    <property type="project" value="InterPro"/>
</dbReference>
<dbReference type="GO" id="GO:0000166">
    <property type="term" value="F:nucleotide binding"/>
    <property type="evidence" value="ECO:0007669"/>
    <property type="project" value="UniProtKB-KW"/>
</dbReference>
<feature type="binding site" evidence="2">
    <location>
        <position position="357"/>
    </location>
    <ligand>
        <name>L-tryptophan</name>
        <dbReference type="ChEBI" id="CHEBI:57912"/>
    </ligand>
</feature>
<feature type="active site" evidence="1">
    <location>
        <position position="84"/>
    </location>
</feature>
<name>A0A0B3Y5E7_9ALTE</name>
<evidence type="ECO:0000256" key="1">
    <source>
        <dbReference type="PIRSR" id="PIRSR011396-1"/>
    </source>
</evidence>
<accession>A0A0B3Y5E7</accession>